<dbReference type="EMBL" id="BGZK01001923">
    <property type="protein sequence ID" value="GBP88323.1"/>
    <property type="molecule type" value="Genomic_DNA"/>
</dbReference>
<dbReference type="AlphaFoldDB" id="A0A4C1ZM80"/>
<dbReference type="Proteomes" id="UP000299102">
    <property type="component" value="Unassembled WGS sequence"/>
</dbReference>
<sequence length="73" mass="8686">MLWPIRLHHENELAQPMRCHTVTEYRREVTAAAVTFRPQNVEITDQRRALLMPLLLTSVFKRERVTRNRMEGA</sequence>
<evidence type="ECO:0000313" key="2">
    <source>
        <dbReference type="Proteomes" id="UP000299102"/>
    </source>
</evidence>
<protein>
    <submittedName>
        <fullName evidence="1">Uncharacterized protein</fullName>
    </submittedName>
</protein>
<keyword evidence="2" id="KW-1185">Reference proteome</keyword>
<name>A0A4C1ZM80_EUMVA</name>
<gene>
    <name evidence="1" type="ORF">EVAR_43640_1</name>
</gene>
<organism evidence="1 2">
    <name type="scientific">Eumeta variegata</name>
    <name type="common">Bagworm moth</name>
    <name type="synonym">Eumeta japonica</name>
    <dbReference type="NCBI Taxonomy" id="151549"/>
    <lineage>
        <taxon>Eukaryota</taxon>
        <taxon>Metazoa</taxon>
        <taxon>Ecdysozoa</taxon>
        <taxon>Arthropoda</taxon>
        <taxon>Hexapoda</taxon>
        <taxon>Insecta</taxon>
        <taxon>Pterygota</taxon>
        <taxon>Neoptera</taxon>
        <taxon>Endopterygota</taxon>
        <taxon>Lepidoptera</taxon>
        <taxon>Glossata</taxon>
        <taxon>Ditrysia</taxon>
        <taxon>Tineoidea</taxon>
        <taxon>Psychidae</taxon>
        <taxon>Oiketicinae</taxon>
        <taxon>Eumeta</taxon>
    </lineage>
</organism>
<reference evidence="1 2" key="1">
    <citation type="journal article" date="2019" name="Commun. Biol.">
        <title>The bagworm genome reveals a unique fibroin gene that provides high tensile strength.</title>
        <authorList>
            <person name="Kono N."/>
            <person name="Nakamura H."/>
            <person name="Ohtoshi R."/>
            <person name="Tomita M."/>
            <person name="Numata K."/>
            <person name="Arakawa K."/>
        </authorList>
    </citation>
    <scope>NUCLEOTIDE SEQUENCE [LARGE SCALE GENOMIC DNA]</scope>
</reference>
<accession>A0A4C1ZM80</accession>
<proteinExistence type="predicted"/>
<comment type="caution">
    <text evidence="1">The sequence shown here is derived from an EMBL/GenBank/DDBJ whole genome shotgun (WGS) entry which is preliminary data.</text>
</comment>
<evidence type="ECO:0000313" key="1">
    <source>
        <dbReference type="EMBL" id="GBP88323.1"/>
    </source>
</evidence>